<feature type="compositionally biased region" description="Basic and acidic residues" evidence="2">
    <location>
        <begin position="471"/>
        <end position="486"/>
    </location>
</feature>
<dbReference type="VEuPathDB" id="PlasmoDB:AK88_05564"/>
<protein>
    <recommendedName>
        <fullName evidence="3">Schizont-infected cell agglutination extracellular beta domain-containing protein</fullName>
    </recommendedName>
</protein>
<dbReference type="AlphaFoldDB" id="A0A0D9QCV0"/>
<dbReference type="InterPro" id="IPR024285">
    <property type="entry name" value="SICA_extracell_b"/>
</dbReference>
<feature type="domain" description="Schizont-infected cell agglutination extracellular beta" evidence="3">
    <location>
        <begin position="6"/>
        <end position="123"/>
    </location>
</feature>
<gene>
    <name evidence="4" type="ORF">AK88_05564</name>
</gene>
<proteinExistence type="predicted"/>
<evidence type="ECO:0000256" key="2">
    <source>
        <dbReference type="SAM" id="MobiDB-lite"/>
    </source>
</evidence>
<feature type="compositionally biased region" description="Polar residues" evidence="2">
    <location>
        <begin position="299"/>
        <end position="311"/>
    </location>
</feature>
<name>A0A0D9QCV0_PLAFR</name>
<feature type="compositionally biased region" description="Low complexity" evidence="2">
    <location>
        <begin position="402"/>
        <end position="422"/>
    </location>
</feature>
<reference evidence="4 5" key="1">
    <citation type="submission" date="2014-03" db="EMBL/GenBank/DDBJ databases">
        <title>The Genome Sequence of Plasmodium fragile nilgiri.</title>
        <authorList>
            <consortium name="The Broad Institute Genomics Platform"/>
            <consortium name="The Broad Institute Genome Sequencing Center for Infectious Disease"/>
            <person name="Neafsey D."/>
            <person name="Duraisingh M."/>
            <person name="Young S.K."/>
            <person name="Zeng Q."/>
            <person name="Gargeya S."/>
            <person name="Abouelleil A."/>
            <person name="Alvarado L."/>
            <person name="Chapman S.B."/>
            <person name="Gainer-Dewar J."/>
            <person name="Goldberg J."/>
            <person name="Griggs A."/>
            <person name="Gujja S."/>
            <person name="Hansen M."/>
            <person name="Howarth C."/>
            <person name="Imamovic A."/>
            <person name="Larimer J."/>
            <person name="Pearson M."/>
            <person name="Poon T.W."/>
            <person name="Priest M."/>
            <person name="Roberts A."/>
            <person name="Saif S."/>
            <person name="Shea T."/>
            <person name="Sykes S."/>
            <person name="Wortman J."/>
            <person name="Nusbaum C."/>
            <person name="Birren B."/>
        </authorList>
    </citation>
    <scope>NUCLEOTIDE SEQUENCE [LARGE SCALE GENOMIC DNA]</scope>
    <source>
        <strain evidence="5">nilgiri</strain>
    </source>
</reference>
<feature type="region of interest" description="Disordered" evidence="2">
    <location>
        <begin position="468"/>
        <end position="556"/>
    </location>
</feature>
<dbReference type="Pfam" id="PF12878">
    <property type="entry name" value="SICA_beta"/>
    <property type="match status" value="1"/>
</dbReference>
<feature type="compositionally biased region" description="Pro residues" evidence="2">
    <location>
        <begin position="382"/>
        <end position="395"/>
    </location>
</feature>
<feature type="compositionally biased region" description="Low complexity" evidence="2">
    <location>
        <begin position="256"/>
        <end position="285"/>
    </location>
</feature>
<feature type="coiled-coil region" evidence="1">
    <location>
        <begin position="191"/>
        <end position="218"/>
    </location>
</feature>
<feature type="compositionally biased region" description="Polar residues" evidence="2">
    <location>
        <begin position="424"/>
        <end position="444"/>
    </location>
</feature>
<sequence length="556" mass="58497">MLYLQENFWQNVQEVWQKIRGHMETQVDDPMIQKLCGGDDDEDGEAGKLDAKTKAVCELTLKALSFKHRIPFTTTTTNSWARDNSEDSVVLYMRCMLVNIFMKRIMGENCVKTAGGKRAFDAASGFVGTTGTAARNSTCEKADMAPGGDIGRAPGPRTLTDIMGRWFQRNKTRLRDGDVGVLGQDCKVHTAKTAEHIKEEATKKIEALGTEIENTVKEILQEIDKSPEGTSMENIIKTVKQGKDSASNTPPPHGHSPGAPQAPSSSSGSSSSTTSTPGRSETGTTHTAVGSAQPADNEAATTASKEPTATTKAGKGPETADSEKKKASKPDGQAPRESVARADPSGAENGGSQPPAPASPVLPHAPSDPAAGETRPGAVGPGPGPGQQPPPPAPPRQKEAQASGSESASGPPGPTGPKAAAGDQKTTGKNSTVRTQPETTSRVPQGNGDGCPQEVEDVKVLLTCLDNADSQETKGVHTRDDAEQYDGKGPVGLPDSSRTIRISEGTSPEVSKVPPGMTNEHSAKGDLRQKNPRNNNISGDRGRDNTERGREKPNVE</sequence>
<dbReference type="GeneID" id="24270878"/>
<feature type="region of interest" description="Disordered" evidence="2">
    <location>
        <begin position="241"/>
        <end position="454"/>
    </location>
</feature>
<dbReference type="OMA" id="ENRTSNC"/>
<keyword evidence="1" id="KW-0175">Coiled coil</keyword>
<evidence type="ECO:0000256" key="1">
    <source>
        <dbReference type="SAM" id="Coils"/>
    </source>
</evidence>
<evidence type="ECO:0000259" key="3">
    <source>
        <dbReference type="Pfam" id="PF12878"/>
    </source>
</evidence>
<keyword evidence="5" id="KW-1185">Reference proteome</keyword>
<accession>A0A0D9QCV0</accession>
<dbReference type="Proteomes" id="UP000054561">
    <property type="component" value="Unassembled WGS sequence"/>
</dbReference>
<organism evidence="4 5">
    <name type="scientific">Plasmodium fragile</name>
    <dbReference type="NCBI Taxonomy" id="5857"/>
    <lineage>
        <taxon>Eukaryota</taxon>
        <taxon>Sar</taxon>
        <taxon>Alveolata</taxon>
        <taxon>Apicomplexa</taxon>
        <taxon>Aconoidasida</taxon>
        <taxon>Haemosporida</taxon>
        <taxon>Plasmodiidae</taxon>
        <taxon>Plasmodium</taxon>
        <taxon>Plasmodium (Plasmodium)</taxon>
    </lineage>
</organism>
<dbReference type="EMBL" id="KQ030405">
    <property type="protein sequence ID" value="KJP84804.1"/>
    <property type="molecule type" value="Genomic_DNA"/>
</dbReference>
<dbReference type="RefSeq" id="XP_012338589.1">
    <property type="nucleotide sequence ID" value="XM_012483166.1"/>
</dbReference>
<feature type="compositionally biased region" description="Basic and acidic residues" evidence="2">
    <location>
        <begin position="540"/>
        <end position="556"/>
    </location>
</feature>
<evidence type="ECO:0000313" key="4">
    <source>
        <dbReference type="EMBL" id="KJP84804.1"/>
    </source>
</evidence>
<feature type="compositionally biased region" description="Polar residues" evidence="2">
    <location>
        <begin position="496"/>
        <end position="509"/>
    </location>
</feature>
<evidence type="ECO:0000313" key="5">
    <source>
        <dbReference type="Proteomes" id="UP000054561"/>
    </source>
</evidence>